<organism evidence="2 3">
    <name type="scientific">Actinoalloteichus hymeniacidonis</name>
    <dbReference type="NCBI Taxonomy" id="340345"/>
    <lineage>
        <taxon>Bacteria</taxon>
        <taxon>Bacillati</taxon>
        <taxon>Actinomycetota</taxon>
        <taxon>Actinomycetes</taxon>
        <taxon>Pseudonocardiales</taxon>
        <taxon>Pseudonocardiaceae</taxon>
        <taxon>Actinoalloteichus</taxon>
    </lineage>
</organism>
<proteinExistence type="predicted"/>
<name>A0AAC9HNL2_9PSEU</name>
<accession>A0AAC9HNL2</accession>
<sequence length="209" mass="22270">MADVRQSRGHQAPRGVAAASVATCTALLSHLAGGGLPPTLFGVAVPWVLSLIVCTILSGRKLSLLRMSASVALSQLLFHMLFVLGATPHGAAHHGHGAHHDHAQHHAPPADSTLAMVQGDVEMWLWHGFAAVVTIAALYRGEQAILRLRSLARQIAMWARRTLSQPIPVPLGPPDRCPVLVVTEGTRGLGDDPLACTVRRRGPPRVRVL</sequence>
<protein>
    <submittedName>
        <fullName evidence="2">Uncharacterized protein</fullName>
    </submittedName>
</protein>
<dbReference type="EMBL" id="CP014859">
    <property type="protein sequence ID" value="AOS62076.1"/>
    <property type="molecule type" value="Genomic_DNA"/>
</dbReference>
<reference evidence="3" key="1">
    <citation type="submission" date="2016-03" db="EMBL/GenBank/DDBJ databases">
        <title>Complete genome sequence of the type strain Actinoalloteichus hymeniacidonis DSM 45092.</title>
        <authorList>
            <person name="Schaffert L."/>
            <person name="Albersmeier A."/>
            <person name="Winkler A."/>
            <person name="Kalinowski J."/>
            <person name="Zotchev S."/>
            <person name="Ruckert C."/>
        </authorList>
    </citation>
    <scope>NUCLEOTIDE SEQUENCE [LARGE SCALE GENOMIC DNA]</scope>
    <source>
        <strain evidence="3">HPA177(T) (DSM 45092(T))</strain>
    </source>
</reference>
<dbReference type="KEGG" id="ahm:TL08_06255"/>
<keyword evidence="1" id="KW-1133">Transmembrane helix</keyword>
<keyword evidence="1" id="KW-0472">Membrane</keyword>
<gene>
    <name evidence="2" type="ORF">TL08_06255</name>
</gene>
<feature type="transmembrane region" description="Helical" evidence="1">
    <location>
        <begin position="39"/>
        <end position="57"/>
    </location>
</feature>
<evidence type="ECO:0000256" key="1">
    <source>
        <dbReference type="SAM" id="Phobius"/>
    </source>
</evidence>
<evidence type="ECO:0000313" key="2">
    <source>
        <dbReference type="EMBL" id="AOS62076.1"/>
    </source>
</evidence>
<feature type="transmembrane region" description="Helical" evidence="1">
    <location>
        <begin position="124"/>
        <end position="141"/>
    </location>
</feature>
<dbReference type="AlphaFoldDB" id="A0AAC9HNL2"/>
<feature type="transmembrane region" description="Helical" evidence="1">
    <location>
        <begin position="64"/>
        <end position="84"/>
    </location>
</feature>
<keyword evidence="3" id="KW-1185">Reference proteome</keyword>
<evidence type="ECO:0000313" key="3">
    <source>
        <dbReference type="Proteomes" id="UP000095210"/>
    </source>
</evidence>
<dbReference type="Proteomes" id="UP000095210">
    <property type="component" value="Chromosome"/>
</dbReference>
<feature type="transmembrane region" description="Helical" evidence="1">
    <location>
        <begin position="12"/>
        <end position="33"/>
    </location>
</feature>
<keyword evidence="1" id="KW-0812">Transmembrane</keyword>